<protein>
    <submittedName>
        <fullName evidence="2">Uncharacterized protein</fullName>
    </submittedName>
</protein>
<evidence type="ECO:0000313" key="3">
    <source>
        <dbReference type="Proteomes" id="UP001054837"/>
    </source>
</evidence>
<keyword evidence="3" id="KW-1185">Reference proteome</keyword>
<dbReference type="AlphaFoldDB" id="A0AAV4SZQ9"/>
<reference evidence="2 3" key="1">
    <citation type="submission" date="2021-06" db="EMBL/GenBank/DDBJ databases">
        <title>Caerostris darwini draft genome.</title>
        <authorList>
            <person name="Kono N."/>
            <person name="Arakawa K."/>
        </authorList>
    </citation>
    <scope>NUCLEOTIDE SEQUENCE [LARGE SCALE GENOMIC DNA]</scope>
</reference>
<organism evidence="2 3">
    <name type="scientific">Caerostris darwini</name>
    <dbReference type="NCBI Taxonomy" id="1538125"/>
    <lineage>
        <taxon>Eukaryota</taxon>
        <taxon>Metazoa</taxon>
        <taxon>Ecdysozoa</taxon>
        <taxon>Arthropoda</taxon>
        <taxon>Chelicerata</taxon>
        <taxon>Arachnida</taxon>
        <taxon>Araneae</taxon>
        <taxon>Araneomorphae</taxon>
        <taxon>Entelegynae</taxon>
        <taxon>Araneoidea</taxon>
        <taxon>Araneidae</taxon>
        <taxon>Caerostris</taxon>
    </lineage>
</organism>
<evidence type="ECO:0000256" key="1">
    <source>
        <dbReference type="SAM" id="MobiDB-lite"/>
    </source>
</evidence>
<sequence length="142" mass="15651">MATMHIYHFPFNGFPQHPKGADLGTDGADLGTDGAGLTMRLRFILPKNNDEVMVGNIFRIDFPPYRMSRARRAQSYNVEETIKKSVVAPESATAGASLPHPRVIRRAERVIGEQPPPPSKETHPDKGKGWPGIRNSLVPPVT</sequence>
<accession>A0AAV4SZQ9</accession>
<feature type="region of interest" description="Disordered" evidence="1">
    <location>
        <begin position="86"/>
        <end position="142"/>
    </location>
</feature>
<gene>
    <name evidence="2" type="ORF">CDAR_489181</name>
</gene>
<comment type="caution">
    <text evidence="2">The sequence shown here is derived from an EMBL/GenBank/DDBJ whole genome shotgun (WGS) entry which is preliminary data.</text>
</comment>
<dbReference type="Proteomes" id="UP001054837">
    <property type="component" value="Unassembled WGS sequence"/>
</dbReference>
<name>A0AAV4SZQ9_9ARAC</name>
<dbReference type="EMBL" id="BPLQ01008688">
    <property type="protein sequence ID" value="GIY38909.1"/>
    <property type="molecule type" value="Genomic_DNA"/>
</dbReference>
<proteinExistence type="predicted"/>
<evidence type="ECO:0000313" key="2">
    <source>
        <dbReference type="EMBL" id="GIY38909.1"/>
    </source>
</evidence>